<dbReference type="Gene3D" id="1.10.10.1850">
    <property type="entry name" value="Sporulation protein-like"/>
    <property type="match status" value="1"/>
</dbReference>
<gene>
    <name evidence="1" type="ORF">H8712_09525</name>
</gene>
<evidence type="ECO:0000313" key="1">
    <source>
        <dbReference type="EMBL" id="MBC8628850.1"/>
    </source>
</evidence>
<dbReference type="Pfam" id="PF14203">
    <property type="entry name" value="TTRAP"/>
    <property type="match status" value="1"/>
</dbReference>
<sequence>MNKFTVEEINFMCVFETQNRMKMMEEIRRIMPYIKDSDMEDIAGQVLEKLEGMNDKKFTDSSKYVSANTYPNCYLYK</sequence>
<proteinExistence type="predicted"/>
<protein>
    <submittedName>
        <fullName evidence="1">Transposon-transfer assisting family protein</fullName>
    </submittedName>
</protein>
<organism evidence="1 2">
    <name type="scientific">Blautia stercoris</name>
    <dbReference type="NCBI Taxonomy" id="871664"/>
    <lineage>
        <taxon>Bacteria</taxon>
        <taxon>Bacillati</taxon>
        <taxon>Bacillota</taxon>
        <taxon>Clostridia</taxon>
        <taxon>Lachnospirales</taxon>
        <taxon>Lachnospiraceae</taxon>
        <taxon>Blautia</taxon>
    </lineage>
</organism>
<keyword evidence="2" id="KW-1185">Reference proteome</keyword>
<dbReference type="InterPro" id="IPR041965">
    <property type="entry name" value="TTRAP_sf"/>
</dbReference>
<comment type="caution">
    <text evidence="1">The sequence shown here is derived from an EMBL/GenBank/DDBJ whole genome shotgun (WGS) entry which is preliminary data.</text>
</comment>
<dbReference type="InterPro" id="IPR025468">
    <property type="entry name" value="TTRAP"/>
</dbReference>
<dbReference type="Proteomes" id="UP000661649">
    <property type="component" value="Unassembled WGS sequence"/>
</dbReference>
<accession>A0ABR7PBP6</accession>
<evidence type="ECO:0000313" key="2">
    <source>
        <dbReference type="Proteomes" id="UP000661649"/>
    </source>
</evidence>
<reference evidence="1 2" key="1">
    <citation type="submission" date="2020-08" db="EMBL/GenBank/DDBJ databases">
        <title>Genome public.</title>
        <authorList>
            <person name="Liu C."/>
            <person name="Sun Q."/>
        </authorList>
    </citation>
    <scope>NUCLEOTIDE SEQUENCE [LARGE SCALE GENOMIC DNA]</scope>
    <source>
        <strain evidence="1 2">3_YM_SP_D4_24.mj</strain>
    </source>
</reference>
<dbReference type="EMBL" id="JACRTP010000003">
    <property type="protein sequence ID" value="MBC8628850.1"/>
    <property type="molecule type" value="Genomic_DNA"/>
</dbReference>
<name>A0ABR7PBP6_9FIRM</name>